<dbReference type="Pfam" id="PF00483">
    <property type="entry name" value="NTP_transferase"/>
    <property type="match status" value="1"/>
</dbReference>
<gene>
    <name evidence="2" type="ORF">JIV24_15205</name>
</gene>
<dbReference type="RefSeq" id="WP_200465920.1">
    <property type="nucleotide sequence ID" value="NZ_JAENRR010000039.1"/>
</dbReference>
<dbReference type="Gene3D" id="3.90.550.10">
    <property type="entry name" value="Spore Coat Polysaccharide Biosynthesis Protein SpsA, Chain A"/>
    <property type="match status" value="1"/>
</dbReference>
<dbReference type="Proteomes" id="UP000605676">
    <property type="component" value="Unassembled WGS sequence"/>
</dbReference>
<name>A0ABS1HM09_9BACT</name>
<feature type="domain" description="Nucleotidyl transferase" evidence="1">
    <location>
        <begin position="8"/>
        <end position="286"/>
    </location>
</feature>
<dbReference type="SUPFAM" id="SSF53448">
    <property type="entry name" value="Nucleotide-diphospho-sugar transferases"/>
    <property type="match status" value="1"/>
</dbReference>
<proteinExistence type="predicted"/>
<dbReference type="InterPro" id="IPR051161">
    <property type="entry name" value="Mannose-6P_isomerase_type2"/>
</dbReference>
<dbReference type="EMBL" id="JAENRR010000039">
    <property type="protein sequence ID" value="MBK3518693.1"/>
    <property type="molecule type" value="Genomic_DNA"/>
</dbReference>
<dbReference type="InterPro" id="IPR029044">
    <property type="entry name" value="Nucleotide-diphossugar_trans"/>
</dbReference>
<evidence type="ECO:0000259" key="1">
    <source>
        <dbReference type="Pfam" id="PF00483"/>
    </source>
</evidence>
<dbReference type="InterPro" id="IPR005835">
    <property type="entry name" value="NTP_transferase_dom"/>
</dbReference>
<dbReference type="PANTHER" id="PTHR46390:SF1">
    <property type="entry name" value="MANNOSE-1-PHOSPHATE GUANYLYLTRANSFERASE"/>
    <property type="match status" value="1"/>
</dbReference>
<accession>A0ABS1HM09</accession>
<dbReference type="SUPFAM" id="SSF159283">
    <property type="entry name" value="Guanosine diphospho-D-mannose pyrophosphorylase/mannose-6-phosphate isomerase linker domain"/>
    <property type="match status" value="1"/>
</dbReference>
<keyword evidence="2" id="KW-0548">Nucleotidyltransferase</keyword>
<evidence type="ECO:0000313" key="3">
    <source>
        <dbReference type="Proteomes" id="UP000605676"/>
    </source>
</evidence>
<dbReference type="CDD" id="cd02509">
    <property type="entry name" value="GDP-M1P_Guanylyltransferase"/>
    <property type="match status" value="1"/>
</dbReference>
<organism evidence="2 3">
    <name type="scientific">Carboxylicivirga marina</name>
    <dbReference type="NCBI Taxonomy" id="2800988"/>
    <lineage>
        <taxon>Bacteria</taxon>
        <taxon>Pseudomonadati</taxon>
        <taxon>Bacteroidota</taxon>
        <taxon>Bacteroidia</taxon>
        <taxon>Marinilabiliales</taxon>
        <taxon>Marinilabiliaceae</taxon>
        <taxon>Carboxylicivirga</taxon>
    </lineage>
</organism>
<comment type="caution">
    <text evidence="2">The sequence shown here is derived from an EMBL/GenBank/DDBJ whole genome shotgun (WGS) entry which is preliminary data.</text>
</comment>
<sequence length="360" mass="40620">MSNNTYCVIMAGGVGSRFWPLSTTQTPKQFLDILGTGKSLLQQTYERFIPICPVENIMVVTNKAYKEMVLEQLPELKADQVLAEPLRRNTAPCIAYANAVIKSKNPDAQIVVTPSDHLIINEEQFREKIANGLDFVKNRDTLLTFGIKPSRPETGYGYIQVEHEDGLPDSFNKVKTFTEKPNLEMARILLESGEFFWNSGIFIWSLKSVEKAFEMHLREIASLFNSFYPTVGTPTEEKALYDTYVDCRNISIDYGVMEKANNVYVQIVDFGWSDLGTWTSLHENSERNFSNNAVLSGKVLLYDTHDSVVHIPKGKTAVVQGLSNYIVVQSDKSLLICPKANEQQIRQFTADLKAEYGSDD</sequence>
<reference evidence="2 3" key="1">
    <citation type="submission" date="2021-01" db="EMBL/GenBank/DDBJ databases">
        <title>Carboxyliciviraga sp.nov., isolated from coastal sediments.</title>
        <authorList>
            <person name="Lu D."/>
            <person name="Zhang T."/>
        </authorList>
    </citation>
    <scope>NUCLEOTIDE SEQUENCE [LARGE SCALE GENOMIC DNA]</scope>
    <source>
        <strain evidence="2 3">N1Y132</strain>
    </source>
</reference>
<dbReference type="PANTHER" id="PTHR46390">
    <property type="entry name" value="MANNOSE-1-PHOSPHATE GUANYLYLTRANSFERASE"/>
    <property type="match status" value="1"/>
</dbReference>
<dbReference type="GO" id="GO:0016779">
    <property type="term" value="F:nucleotidyltransferase activity"/>
    <property type="evidence" value="ECO:0007669"/>
    <property type="project" value="UniProtKB-KW"/>
</dbReference>
<keyword evidence="2" id="KW-0808">Transferase</keyword>
<protein>
    <submittedName>
        <fullName evidence="2">Mannose-1-phosphate guanylyltransferase</fullName>
    </submittedName>
</protein>
<keyword evidence="3" id="KW-1185">Reference proteome</keyword>
<dbReference type="InterPro" id="IPR049577">
    <property type="entry name" value="GMPP_N"/>
</dbReference>
<evidence type="ECO:0000313" key="2">
    <source>
        <dbReference type="EMBL" id="MBK3518693.1"/>
    </source>
</evidence>